<organism evidence="1 2">
    <name type="scientific">Deinococcus hopiensis KR-140</name>
    <dbReference type="NCBI Taxonomy" id="695939"/>
    <lineage>
        <taxon>Bacteria</taxon>
        <taxon>Thermotogati</taxon>
        <taxon>Deinococcota</taxon>
        <taxon>Deinococci</taxon>
        <taxon>Deinococcales</taxon>
        <taxon>Deinococcaceae</taxon>
        <taxon>Deinococcus</taxon>
    </lineage>
</organism>
<proteinExistence type="predicted"/>
<sequence length="276" mass="31740">MGRKKKKVKQSKGTTTLQWPQSFSLLHQKRTETVLDSFHWLLSAPMIYKEAQRFSDKMRIRITQAEDVTAIALQRELDVNLQKLSVVREDWEIVLARFVQQLHVLPLAPRFGQAERREVLLTIALRPTITSTEFIDVLLAFQPFLHTHFNSLAMQARAQKKVLPQHSQGAALSTSWHAPLLGATDVIREKCGVCRANLSSKRCTSCYRWICPRCGTCSTRCDARHHRRENQAYGAFKESSVGLVPEERWIEMKRAQKETVGRAIDFDVDPRTRSRS</sequence>
<evidence type="ECO:0000313" key="1">
    <source>
        <dbReference type="EMBL" id="SMB81960.1"/>
    </source>
</evidence>
<dbReference type="RefSeq" id="WP_084046100.1">
    <property type="nucleotide sequence ID" value="NZ_FWWU01000005.1"/>
</dbReference>
<dbReference type="EMBL" id="FWWU01000005">
    <property type="protein sequence ID" value="SMB81960.1"/>
    <property type="molecule type" value="Genomic_DNA"/>
</dbReference>
<evidence type="ECO:0000313" key="2">
    <source>
        <dbReference type="Proteomes" id="UP000192582"/>
    </source>
</evidence>
<dbReference type="Proteomes" id="UP000192582">
    <property type="component" value="Unassembled WGS sequence"/>
</dbReference>
<dbReference type="AlphaFoldDB" id="A0A1W1ULM5"/>
<keyword evidence="2" id="KW-1185">Reference proteome</keyword>
<dbReference type="STRING" id="695939.SAMN00790413_04791"/>
<protein>
    <submittedName>
        <fullName evidence="1">Uncharacterized protein</fullName>
    </submittedName>
</protein>
<name>A0A1W1ULM5_9DEIO</name>
<accession>A0A1W1ULM5</accession>
<gene>
    <name evidence="1" type="ORF">SAMN00790413_04791</name>
</gene>
<reference evidence="1 2" key="1">
    <citation type="submission" date="2017-04" db="EMBL/GenBank/DDBJ databases">
        <authorList>
            <person name="Afonso C.L."/>
            <person name="Miller P.J."/>
            <person name="Scott M.A."/>
            <person name="Spackman E."/>
            <person name="Goraichik I."/>
            <person name="Dimitrov K.M."/>
            <person name="Suarez D.L."/>
            <person name="Swayne D.E."/>
        </authorList>
    </citation>
    <scope>NUCLEOTIDE SEQUENCE [LARGE SCALE GENOMIC DNA]</scope>
    <source>
        <strain evidence="1 2">KR-140</strain>
    </source>
</reference>